<evidence type="ECO:0000313" key="2">
    <source>
        <dbReference type="EMBL" id="KAJ8064279.1"/>
    </source>
</evidence>
<organism evidence="2 3">
    <name type="scientific">Sclerotinia nivalis</name>
    <dbReference type="NCBI Taxonomy" id="352851"/>
    <lineage>
        <taxon>Eukaryota</taxon>
        <taxon>Fungi</taxon>
        <taxon>Dikarya</taxon>
        <taxon>Ascomycota</taxon>
        <taxon>Pezizomycotina</taxon>
        <taxon>Leotiomycetes</taxon>
        <taxon>Helotiales</taxon>
        <taxon>Sclerotiniaceae</taxon>
        <taxon>Sclerotinia</taxon>
    </lineage>
</organism>
<accession>A0A9X0DIL2</accession>
<comment type="caution">
    <text evidence="2">The sequence shown here is derived from an EMBL/GenBank/DDBJ whole genome shotgun (WGS) entry which is preliminary data.</text>
</comment>
<dbReference type="PROSITE" id="PS50097">
    <property type="entry name" value="BTB"/>
    <property type="match status" value="1"/>
</dbReference>
<dbReference type="Proteomes" id="UP001152300">
    <property type="component" value="Unassembled WGS sequence"/>
</dbReference>
<evidence type="ECO:0000313" key="3">
    <source>
        <dbReference type="Proteomes" id="UP001152300"/>
    </source>
</evidence>
<sequence>MSSFYRLAIMGFNAGYTGSLKNSVGLYSDSLGTDIVKFEVGGANESEKVQFAVHRKILCNKIPVFKIMFMGGFLEASEQTATLPEDSPSAFRLLVSWIYTDRIATETPSANYYEELTELFFLSEKYQVITLMDRSIDGIIGHFKTSNCIWSPDTVKLAYENTHAKSKLRLFASRLVVYAIGNPDILAGTNDWSTENIQNLLASSSDLIGDVVQLLRGQLGSCAKDPRNLPACDYHQHGNGEVCPYGGKSSAI</sequence>
<gene>
    <name evidence="2" type="ORF">OCU04_006625</name>
</gene>
<dbReference type="EMBL" id="JAPEIS010000007">
    <property type="protein sequence ID" value="KAJ8064279.1"/>
    <property type="molecule type" value="Genomic_DNA"/>
</dbReference>
<keyword evidence="3" id="KW-1185">Reference proteome</keyword>
<evidence type="ECO:0000259" key="1">
    <source>
        <dbReference type="PROSITE" id="PS50097"/>
    </source>
</evidence>
<dbReference type="PANTHER" id="PTHR47843">
    <property type="entry name" value="BTB DOMAIN-CONTAINING PROTEIN-RELATED"/>
    <property type="match status" value="1"/>
</dbReference>
<dbReference type="CDD" id="cd18186">
    <property type="entry name" value="BTB_POZ_ZBTB_KLHL-like"/>
    <property type="match status" value="1"/>
</dbReference>
<feature type="domain" description="BTB" evidence="1">
    <location>
        <begin position="34"/>
        <end position="107"/>
    </location>
</feature>
<dbReference type="PANTHER" id="PTHR47843:SF7">
    <property type="entry name" value="BTB DOMAIN-CONTAINING PROTEIN"/>
    <property type="match status" value="1"/>
</dbReference>
<dbReference type="AlphaFoldDB" id="A0A9X0DIL2"/>
<dbReference type="Gene3D" id="3.30.710.10">
    <property type="entry name" value="Potassium Channel Kv1.1, Chain A"/>
    <property type="match status" value="1"/>
</dbReference>
<name>A0A9X0DIL2_9HELO</name>
<dbReference type="OrthoDB" id="194443at2759"/>
<proteinExistence type="predicted"/>
<dbReference type="Pfam" id="PF00651">
    <property type="entry name" value="BTB"/>
    <property type="match status" value="1"/>
</dbReference>
<protein>
    <recommendedName>
        <fullName evidence="1">BTB domain-containing protein</fullName>
    </recommendedName>
</protein>
<dbReference type="InterPro" id="IPR000210">
    <property type="entry name" value="BTB/POZ_dom"/>
</dbReference>
<dbReference type="InterPro" id="IPR011333">
    <property type="entry name" value="SKP1/BTB/POZ_sf"/>
</dbReference>
<dbReference type="SUPFAM" id="SSF54695">
    <property type="entry name" value="POZ domain"/>
    <property type="match status" value="1"/>
</dbReference>
<dbReference type="SMART" id="SM00225">
    <property type="entry name" value="BTB"/>
    <property type="match status" value="1"/>
</dbReference>
<reference evidence="2" key="1">
    <citation type="submission" date="2022-11" db="EMBL/GenBank/DDBJ databases">
        <title>Genome Resource of Sclerotinia nivalis Strain SnTB1, a Plant Pathogen Isolated from American Ginseng.</title>
        <authorList>
            <person name="Fan S."/>
        </authorList>
    </citation>
    <scope>NUCLEOTIDE SEQUENCE</scope>
    <source>
        <strain evidence="2">SnTB1</strain>
    </source>
</reference>